<proteinExistence type="predicted"/>
<dbReference type="AlphaFoldDB" id="A0A346Y6M5"/>
<organism evidence="1 2">
    <name type="scientific">Euzebya pacifica</name>
    <dbReference type="NCBI Taxonomy" id="1608957"/>
    <lineage>
        <taxon>Bacteria</taxon>
        <taxon>Bacillati</taxon>
        <taxon>Actinomycetota</taxon>
        <taxon>Nitriliruptoria</taxon>
        <taxon>Euzebyales</taxon>
    </lineage>
</organism>
<name>A0A346Y6M5_9ACTN</name>
<dbReference type="KEGG" id="euz:DVS28_b0352"/>
<geneLocation type="plasmid" evidence="2">
    <name>pedy32-46i</name>
</geneLocation>
<protein>
    <submittedName>
        <fullName evidence="1">Uncharacterized protein</fullName>
    </submittedName>
</protein>
<dbReference type="Proteomes" id="UP000264006">
    <property type="component" value="Plasmid pEDY32-46I"/>
</dbReference>
<sequence length="55" mass="5675">MKVLDFPASRIDPADPKVAAGMARLMDDLDLFDAIIGHSAATEAALQAAPLPIAA</sequence>
<keyword evidence="1" id="KW-0614">Plasmid</keyword>
<keyword evidence="2" id="KW-1185">Reference proteome</keyword>
<evidence type="ECO:0000313" key="2">
    <source>
        <dbReference type="Proteomes" id="UP000264006"/>
    </source>
</evidence>
<reference evidence="1 2" key="1">
    <citation type="submission" date="2018-09" db="EMBL/GenBank/DDBJ databases">
        <title>Complete genome sequence of Euzebya sp. DY32-46 isolated from seawater of Pacific Ocean.</title>
        <authorList>
            <person name="Xu L."/>
            <person name="Wu Y.-H."/>
            <person name="Xu X.-W."/>
        </authorList>
    </citation>
    <scope>NUCLEOTIDE SEQUENCE [LARGE SCALE GENOMIC DNA]</scope>
    <source>
        <strain evidence="1 2">DY32-46</strain>
        <plasmid evidence="2">pedy32-46i</plasmid>
    </source>
</reference>
<dbReference type="EMBL" id="CP031166">
    <property type="protein sequence ID" value="AXV10122.1"/>
    <property type="molecule type" value="Genomic_DNA"/>
</dbReference>
<dbReference type="RefSeq" id="WP_164711147.1">
    <property type="nucleotide sequence ID" value="NZ_CP031166.1"/>
</dbReference>
<accession>A0A346Y6M5</accession>
<gene>
    <name evidence="1" type="ORF">DVS28_b0352</name>
</gene>
<evidence type="ECO:0000313" key="1">
    <source>
        <dbReference type="EMBL" id="AXV10122.1"/>
    </source>
</evidence>